<feature type="domain" description="WsaF C-terminal" evidence="2">
    <location>
        <begin position="234"/>
        <end position="358"/>
    </location>
</feature>
<dbReference type="GO" id="GO:0016757">
    <property type="term" value="F:glycosyltransferase activity"/>
    <property type="evidence" value="ECO:0007669"/>
    <property type="project" value="TreeGrafter"/>
</dbReference>
<dbReference type="SUPFAM" id="SSF53756">
    <property type="entry name" value="UDP-Glycosyltransferase/glycogen phosphorylase"/>
    <property type="match status" value="1"/>
</dbReference>
<evidence type="ECO:0000313" key="4">
    <source>
        <dbReference type="Proteomes" id="UP000321485"/>
    </source>
</evidence>
<dbReference type="PANTHER" id="PTHR46401">
    <property type="entry name" value="GLYCOSYLTRANSFERASE WBBK-RELATED"/>
    <property type="match status" value="1"/>
</dbReference>
<dbReference type="GO" id="GO:0030247">
    <property type="term" value="F:polysaccharide binding"/>
    <property type="evidence" value="ECO:0007669"/>
    <property type="project" value="InterPro"/>
</dbReference>
<name>A0A561XSG7_ACIDE</name>
<sequence length="408" mass="45739">MALNLAKKVWRVKEMARKEGLLAALRAVVRRLRQGPGRHVDVFRHYGFAMPYVLPARPGEAKQGTLLWFIPDFNVGSGGHLNIFRTIWHLEQMGYVSCIVIANPVMHHDAHEARNAIRKHFFPLEAAVLLGQDKLPPCEFAVATGWDTAYTVRAFAGARSKLYFVQDYEPHFYPVGSESVLAQNTYHFGFFGITAGAWLAEKLAKEYGMATRPVGFGVELERYRRLPRREPEIRRVFFYARPPTPRRAFELGLLVLNAVWQRMPDTQFVLAGWDTAGYHIPFPHLPCGTVALDDLPDLYSQCDVALVLSLTNASLLPLELMASGCAVVSNRGPNVEWLLHEDVAVLAETSPEGLTAAICGLLEDDERRHALSARAEAFARAHTWEMVAQEFEVALLDARAQVHKKGLS</sequence>
<dbReference type="AlphaFoldDB" id="A0A561XSG7"/>
<gene>
    <name evidence="3" type="ORF">ATF69_0923</name>
</gene>
<evidence type="ECO:0000259" key="2">
    <source>
        <dbReference type="Pfam" id="PF22772"/>
    </source>
</evidence>
<comment type="caution">
    <text evidence="3">The sequence shown here is derived from an EMBL/GenBank/DDBJ whole genome shotgun (WGS) entry which is preliminary data.</text>
</comment>
<proteinExistence type="predicted"/>
<dbReference type="CDD" id="cd03801">
    <property type="entry name" value="GT4_PimA-like"/>
    <property type="match status" value="1"/>
</dbReference>
<dbReference type="Proteomes" id="UP000321485">
    <property type="component" value="Unassembled WGS sequence"/>
</dbReference>
<accession>A0A561XSG7</accession>
<dbReference type="PANTHER" id="PTHR46401:SF2">
    <property type="entry name" value="GLYCOSYLTRANSFERASE WBBK-RELATED"/>
    <property type="match status" value="1"/>
</dbReference>
<evidence type="ECO:0000313" key="3">
    <source>
        <dbReference type="EMBL" id="TWG39055.1"/>
    </source>
</evidence>
<dbReference type="GO" id="GO:0009103">
    <property type="term" value="P:lipopolysaccharide biosynthetic process"/>
    <property type="evidence" value="ECO:0007669"/>
    <property type="project" value="TreeGrafter"/>
</dbReference>
<dbReference type="Gene3D" id="3.40.50.2000">
    <property type="entry name" value="Glycogen Phosphorylase B"/>
    <property type="match status" value="1"/>
</dbReference>
<organism evidence="3 4">
    <name type="scientific">Acidovorax delafieldii</name>
    <name type="common">Pseudomonas delafieldii</name>
    <dbReference type="NCBI Taxonomy" id="47920"/>
    <lineage>
        <taxon>Bacteria</taxon>
        <taxon>Pseudomonadati</taxon>
        <taxon>Pseudomonadota</taxon>
        <taxon>Betaproteobacteria</taxon>
        <taxon>Burkholderiales</taxon>
        <taxon>Comamonadaceae</taxon>
        <taxon>Acidovorax</taxon>
    </lineage>
</organism>
<keyword evidence="1 3" id="KW-0808">Transferase</keyword>
<dbReference type="GeneID" id="51109994"/>
<dbReference type="InterPro" id="IPR055050">
    <property type="entry name" value="WsaF_C"/>
</dbReference>
<protein>
    <submittedName>
        <fullName evidence="3">Glycosyl transferase family 1</fullName>
    </submittedName>
</protein>
<dbReference type="RefSeq" id="WP_146870019.1">
    <property type="nucleotide sequence ID" value="NZ_VJWE01000011.1"/>
</dbReference>
<evidence type="ECO:0000256" key="1">
    <source>
        <dbReference type="ARBA" id="ARBA00022679"/>
    </source>
</evidence>
<dbReference type="Gene3D" id="3.40.50.11090">
    <property type="match status" value="1"/>
</dbReference>
<reference evidence="3 4" key="1">
    <citation type="journal article" date="2015" name="Stand. Genomic Sci.">
        <title>Genomic Encyclopedia of Bacterial and Archaeal Type Strains, Phase III: the genomes of soil and plant-associated and newly described type strains.</title>
        <authorList>
            <person name="Whitman W.B."/>
            <person name="Woyke T."/>
            <person name="Klenk H.P."/>
            <person name="Zhou Y."/>
            <person name="Lilburn T.G."/>
            <person name="Beck B.J."/>
            <person name="De Vos P."/>
            <person name="Vandamme P."/>
            <person name="Eisen J.A."/>
            <person name="Garrity G."/>
            <person name="Hugenholtz P."/>
            <person name="Kyrpides N.C."/>
        </authorList>
    </citation>
    <scope>NUCLEOTIDE SEQUENCE [LARGE SCALE GENOMIC DNA]</scope>
    <source>
        <strain evidence="3 4">DSM 64</strain>
    </source>
</reference>
<dbReference type="EMBL" id="VJWE01000011">
    <property type="protein sequence ID" value="TWG39055.1"/>
    <property type="molecule type" value="Genomic_DNA"/>
</dbReference>
<dbReference type="Pfam" id="PF22772">
    <property type="entry name" value="WsaF_C"/>
    <property type="match status" value="1"/>
</dbReference>